<dbReference type="EMBL" id="VDUX01000001">
    <property type="protein sequence ID" value="TXL63067.1"/>
    <property type="molecule type" value="Genomic_DNA"/>
</dbReference>
<evidence type="ECO:0008006" key="3">
    <source>
        <dbReference type="Google" id="ProtNLM"/>
    </source>
</evidence>
<evidence type="ECO:0000313" key="2">
    <source>
        <dbReference type="Proteomes" id="UP000321571"/>
    </source>
</evidence>
<sequence>MWWPGLRSRRGEGDEIHVTASSPVGYRLRFRLHDLVETPRDRVTLRSDGDLSGTATMAFAPVDAGHSTIDVTWDVEATPRWMHATERLLRPVFVLAHDAVMRRGERALNAWLTSSAARASRRRRRR</sequence>
<protein>
    <recommendedName>
        <fullName evidence="3">SRPBCC family protein</fullName>
    </recommendedName>
</protein>
<accession>A0A5C8NPM3</accession>
<reference evidence="1 2" key="1">
    <citation type="submission" date="2019-06" db="EMBL/GenBank/DDBJ databases">
        <title>Aeromicrobium sp. nov., isolated from a maize field.</title>
        <authorList>
            <person name="Lin S.-Y."/>
            <person name="Tsai C.-F."/>
            <person name="Young C.-C."/>
        </authorList>
    </citation>
    <scope>NUCLEOTIDE SEQUENCE [LARGE SCALE GENOMIC DNA]</scope>
    <source>
        <strain evidence="1 2">CC-CFT486</strain>
    </source>
</reference>
<gene>
    <name evidence="1" type="ORF">FHP06_02215</name>
</gene>
<dbReference type="SUPFAM" id="SSF55961">
    <property type="entry name" value="Bet v1-like"/>
    <property type="match status" value="1"/>
</dbReference>
<dbReference type="OrthoDB" id="5402478at2"/>
<dbReference type="RefSeq" id="WP_147683339.1">
    <property type="nucleotide sequence ID" value="NZ_VDUX01000001.1"/>
</dbReference>
<organism evidence="1 2">
    <name type="scientific">Aeromicrobium terrae</name>
    <dbReference type="NCBI Taxonomy" id="2498846"/>
    <lineage>
        <taxon>Bacteria</taxon>
        <taxon>Bacillati</taxon>
        <taxon>Actinomycetota</taxon>
        <taxon>Actinomycetes</taxon>
        <taxon>Propionibacteriales</taxon>
        <taxon>Nocardioidaceae</taxon>
        <taxon>Aeromicrobium</taxon>
    </lineage>
</organism>
<name>A0A5C8NPM3_9ACTN</name>
<keyword evidence="2" id="KW-1185">Reference proteome</keyword>
<proteinExistence type="predicted"/>
<comment type="caution">
    <text evidence="1">The sequence shown here is derived from an EMBL/GenBank/DDBJ whole genome shotgun (WGS) entry which is preliminary data.</text>
</comment>
<dbReference type="Proteomes" id="UP000321571">
    <property type="component" value="Unassembled WGS sequence"/>
</dbReference>
<evidence type="ECO:0000313" key="1">
    <source>
        <dbReference type="EMBL" id="TXL63067.1"/>
    </source>
</evidence>
<dbReference type="AlphaFoldDB" id="A0A5C8NPM3"/>